<organism evidence="2 3">
    <name type="scientific">Flavobacterium artemisiae</name>
    <dbReference type="NCBI Taxonomy" id="2126556"/>
    <lineage>
        <taxon>Bacteria</taxon>
        <taxon>Pseudomonadati</taxon>
        <taxon>Bacteroidota</taxon>
        <taxon>Flavobacteriia</taxon>
        <taxon>Flavobacteriales</taxon>
        <taxon>Flavobacteriaceae</taxon>
        <taxon>Flavobacterium</taxon>
    </lineage>
</organism>
<dbReference type="InterPro" id="IPR001173">
    <property type="entry name" value="Glyco_trans_2-like"/>
</dbReference>
<evidence type="ECO:0000313" key="3">
    <source>
        <dbReference type="Proteomes" id="UP001597138"/>
    </source>
</evidence>
<dbReference type="EMBL" id="JBHUDZ010000002">
    <property type="protein sequence ID" value="MFD1601607.1"/>
    <property type="molecule type" value="Genomic_DNA"/>
</dbReference>
<keyword evidence="2" id="KW-0808">Transferase</keyword>
<evidence type="ECO:0000259" key="1">
    <source>
        <dbReference type="Pfam" id="PF00535"/>
    </source>
</evidence>
<name>A0ABW4H8P9_9FLAO</name>
<dbReference type="Proteomes" id="UP001597138">
    <property type="component" value="Unassembled WGS sequence"/>
</dbReference>
<gene>
    <name evidence="2" type="ORF">ACFSC2_02525</name>
</gene>
<keyword evidence="2" id="KW-0328">Glycosyltransferase</keyword>
<dbReference type="EC" id="2.4.-.-" evidence="2"/>
<dbReference type="InterPro" id="IPR029044">
    <property type="entry name" value="Nucleotide-diphossugar_trans"/>
</dbReference>
<dbReference type="Gene3D" id="3.90.550.10">
    <property type="entry name" value="Spore Coat Polysaccharide Biosynthesis Protein SpsA, Chain A"/>
    <property type="match status" value="1"/>
</dbReference>
<accession>A0ABW4H8P9</accession>
<keyword evidence="3" id="KW-1185">Reference proteome</keyword>
<comment type="caution">
    <text evidence="2">The sequence shown here is derived from an EMBL/GenBank/DDBJ whole genome shotgun (WGS) entry which is preliminary data.</text>
</comment>
<evidence type="ECO:0000313" key="2">
    <source>
        <dbReference type="EMBL" id="MFD1601607.1"/>
    </source>
</evidence>
<dbReference type="SUPFAM" id="SSF53448">
    <property type="entry name" value="Nucleotide-diphospho-sugar transferases"/>
    <property type="match status" value="1"/>
</dbReference>
<reference evidence="3" key="1">
    <citation type="journal article" date="2019" name="Int. J. Syst. Evol. Microbiol.">
        <title>The Global Catalogue of Microorganisms (GCM) 10K type strain sequencing project: providing services to taxonomists for standard genome sequencing and annotation.</title>
        <authorList>
            <consortium name="The Broad Institute Genomics Platform"/>
            <consortium name="The Broad Institute Genome Sequencing Center for Infectious Disease"/>
            <person name="Wu L."/>
            <person name="Ma J."/>
        </authorList>
    </citation>
    <scope>NUCLEOTIDE SEQUENCE [LARGE SCALE GENOMIC DNA]</scope>
    <source>
        <strain evidence="3">CCUG 70865</strain>
    </source>
</reference>
<dbReference type="Pfam" id="PF00535">
    <property type="entry name" value="Glycos_transf_2"/>
    <property type="match status" value="1"/>
</dbReference>
<sequence>MTISFCIPTLNRADFLVKTLKSICSDQSYSSQFEICIYNNFSNSSYLDVENEIEELSKEFNIKYKKGTSRVEIDQSMFEAISPAVGEYLFLIGDDDYLKEGGLKEIFNLIKEEEFDLSVFNALRVTDNSADEVQLIGFYDKKYSDFDTALLELKEYCTYGNLLVKREYIKHDDFKYLFGTSHAYGCFWLSFFRKYEQNVIPKIIVPKESVVCLRYMEKNYDLMEVTFRHSDLEHKLFFNVIGEKSKKLLAKFESRINKRFSTVRFFVDLGISNNDLGRIKSINLDFYRKNKIKIFFSKILVKLIMTFKKQIKLLLKINFFHNLVYKK</sequence>
<protein>
    <submittedName>
        <fullName evidence="2">Glycosyltransferase</fullName>
        <ecNumber evidence="2">2.4.-.-</ecNumber>
    </submittedName>
</protein>
<proteinExistence type="predicted"/>
<dbReference type="RefSeq" id="WP_379816039.1">
    <property type="nucleotide sequence ID" value="NZ_JBHUDZ010000002.1"/>
</dbReference>
<dbReference type="GO" id="GO:0016757">
    <property type="term" value="F:glycosyltransferase activity"/>
    <property type="evidence" value="ECO:0007669"/>
    <property type="project" value="UniProtKB-KW"/>
</dbReference>
<feature type="domain" description="Glycosyltransferase 2-like" evidence="1">
    <location>
        <begin position="4"/>
        <end position="170"/>
    </location>
</feature>